<dbReference type="InterPro" id="IPR014756">
    <property type="entry name" value="Ig_E-set"/>
</dbReference>
<accession>A0ABP8M6F9</accession>
<dbReference type="InterPro" id="IPR001258">
    <property type="entry name" value="NHL_repeat"/>
</dbReference>
<dbReference type="InterPro" id="IPR055353">
    <property type="entry name" value="DUF7619"/>
</dbReference>
<dbReference type="CDD" id="cd05819">
    <property type="entry name" value="NHL"/>
    <property type="match status" value="1"/>
</dbReference>
<sequence>MRAALFVLLSFLPLYSSFAQSPAYQEKMIIGSTPNFDFGGMAIDREDNIYLIDKTRILKMKNGEVISEFTINKEEYANSYISDGAPGDIAIDDQGNIYLLNRVKKRIEKHDPAGRLLKVFGNAGTGPDEYTFTHSILFDKDSNLCIFDSSTRRLFVYNTDGEFLKSITLADAAPEHQTSDIVLAFDGHTNIYVAETKLNKSNNSYISLLTVLNHYGEIIQRFSEQATTEGSLIRPKHLEIDKNGDIYISNFTPTINVYSPVGVFKKRISLDSELDILYWRSDYDIAFDNQNNLYLGSYSKYGSAVSKYDSNHHFIEQWGSLRRPNQVVYDKDNNLYMLDHFTNEIIKLNTEGEEILAFGGKGAGIVNPLTLAVDTQGHIYVLDIVKKRTHVKKFNPSGNLITSFTNIAGYYGTSYGGYTSAGLSVDLKGDFYVTSHNTNTFSKYNSQGILLYTFGIAGKGAGQLWKPLDVSVDAGGNVYIIDINGHRIQKFTSTGKFMQQYGSFRTDEYDYAGRASITSDAFGNTVVSSLDGAFSKVTLYDIRGKAVSSLPSGTPSVTMSQDGKLIAAADNYKDIVTVYETTSTQEYNLIEGNIYHDANANCSQDEVETGLANILVKAEPGPYYGATDKSGNYRLLVGKGSYTVSPITENSSGKMISQTCTSGGAASINFGDYGNYSTGNNAGVQVTLSPYLTASVSSTRRRRCFESTTKLTYSNTGFAPAENAKVYLQLPEQVELLSADKPFTRLPNGTYVFEAGTVAPGQTSVITIQDKVVCGDESIRGLTVCTKAWITPGNQPPTAPPTAVSTVTGKCDASTGYVRFVIRNTGQTDMATGEQFRIYQDGKLTTIENYTLAAGDSIVFRVPAMGRTVRLEADQPDGNGDNTLASATVEACRAGGSPVALSTGFVNIMPADDEEAEVAEECLPIIDSFDPNDKAVFPTGVTAENFTPTNTALQYKIRFQNTGTDVAYRVVVVDTLSEHLDISTLQLGSASHSYTYAVSGKGQPVLTWTFNNIMLPDSTANEPGSHGYIQFSIKPKEGLPEKTAVENFADIFFDYNSPVRTNVTVNRIYDVPREVLAENRISGEEIIMTPTVQAFSPAAGKPGAEVMITGTKFSEDARRNKVYINGVQAEIVEGNATSLKVRVPAGARTGTLSVVTEHAGASSKTTFVVYQPPVVSGFSPAEGVVGAEVILQGSYPAEGELESVKLGGLACEVISAAPEALVLRVPEGASSGNFQVLTRGGIAESAAPYIVWHQPEISGLSKRTDKVGSELIIYGNNFSTVASRNTVKMGQAQAGVLQASATSLKVRVPQGAASGYITVETPGGAAVSAMAFEVIPAPVLASVSPGQGSVGTVVELKGQHFSVLGQQDTVLFNGAKAVVLRAGEASLTVRVPRGAQTGKIQVSGIGGSTHSATDFVVEELTPQQAISVYPNPAAGRFTLDFVKADFDVWQVDIFNNVGTRVFSQPVDQEGSLEVDLSALSASLYHIQVSTSRGKVLKRLQVL</sequence>
<dbReference type="NCBIfam" id="TIGR04183">
    <property type="entry name" value="Por_Secre_tail"/>
    <property type="match status" value="1"/>
</dbReference>
<dbReference type="Pfam" id="PF24595">
    <property type="entry name" value="DUF7619"/>
    <property type="match status" value="1"/>
</dbReference>
<evidence type="ECO:0000256" key="2">
    <source>
        <dbReference type="PROSITE-ProRule" id="PRU00504"/>
    </source>
</evidence>
<dbReference type="CDD" id="cd00102">
    <property type="entry name" value="IPT"/>
    <property type="match status" value="1"/>
</dbReference>
<feature type="repeat" description="NHL" evidence="2">
    <location>
        <begin position="451"/>
        <end position="494"/>
    </location>
</feature>
<feature type="domain" description="IPT/TIG" evidence="4">
    <location>
        <begin position="1089"/>
        <end position="1170"/>
    </location>
</feature>
<dbReference type="InterPro" id="IPR002909">
    <property type="entry name" value="IPT_dom"/>
</dbReference>
<gene>
    <name evidence="5" type="ORF">GCM10023188_45970</name>
</gene>
<dbReference type="SUPFAM" id="SSF101898">
    <property type="entry name" value="NHL repeat"/>
    <property type="match status" value="1"/>
</dbReference>
<reference evidence="6" key="1">
    <citation type="journal article" date="2019" name="Int. J. Syst. Evol. Microbiol.">
        <title>The Global Catalogue of Microorganisms (GCM) 10K type strain sequencing project: providing services to taxonomists for standard genome sequencing and annotation.</title>
        <authorList>
            <consortium name="The Broad Institute Genomics Platform"/>
            <consortium name="The Broad Institute Genome Sequencing Center for Infectious Disease"/>
            <person name="Wu L."/>
            <person name="Ma J."/>
        </authorList>
    </citation>
    <scope>NUCLEOTIDE SEQUENCE [LARGE SCALE GENOMIC DNA]</scope>
    <source>
        <strain evidence="6">JCM 17926</strain>
    </source>
</reference>
<dbReference type="Gene3D" id="2.120.10.30">
    <property type="entry name" value="TolB, C-terminal domain"/>
    <property type="match status" value="2"/>
</dbReference>
<dbReference type="PROSITE" id="PS51125">
    <property type="entry name" value="NHL"/>
    <property type="match status" value="1"/>
</dbReference>
<dbReference type="PANTHER" id="PTHR24104:SF25">
    <property type="entry name" value="PROTEIN LIN-41"/>
    <property type="match status" value="1"/>
</dbReference>
<dbReference type="Gene3D" id="2.40.10.500">
    <property type="match status" value="1"/>
</dbReference>
<evidence type="ECO:0000256" key="1">
    <source>
        <dbReference type="ARBA" id="ARBA00022737"/>
    </source>
</evidence>
<feature type="domain" description="IPT/TIG" evidence="4">
    <location>
        <begin position="1337"/>
        <end position="1418"/>
    </location>
</feature>
<dbReference type="InterPro" id="IPR013783">
    <property type="entry name" value="Ig-like_fold"/>
</dbReference>
<dbReference type="Gene3D" id="2.60.40.10">
    <property type="entry name" value="Immunoglobulins"/>
    <property type="match status" value="4"/>
</dbReference>
<feature type="signal peptide" evidence="3">
    <location>
        <begin position="1"/>
        <end position="19"/>
    </location>
</feature>
<evidence type="ECO:0000256" key="3">
    <source>
        <dbReference type="SAM" id="SignalP"/>
    </source>
</evidence>
<feature type="chain" id="PRO_5046102150" description="IPT/TIG domain-containing protein" evidence="3">
    <location>
        <begin position="20"/>
        <end position="1502"/>
    </location>
</feature>
<comment type="caution">
    <text evidence="5">The sequence shown here is derived from an EMBL/GenBank/DDBJ whole genome shotgun (WGS) entry which is preliminary data.</text>
</comment>
<dbReference type="InterPro" id="IPR011042">
    <property type="entry name" value="6-blade_b-propeller_TolB-like"/>
</dbReference>
<evidence type="ECO:0000313" key="5">
    <source>
        <dbReference type="EMBL" id="GAA4444245.1"/>
    </source>
</evidence>
<dbReference type="Pfam" id="PF01833">
    <property type="entry name" value="TIG"/>
    <property type="match status" value="3"/>
</dbReference>
<keyword evidence="6" id="KW-1185">Reference proteome</keyword>
<dbReference type="InterPro" id="IPR050952">
    <property type="entry name" value="TRIM-NHL_E3_ligases"/>
</dbReference>
<name>A0ABP8M6F9_9BACT</name>
<keyword evidence="1" id="KW-0677">Repeat</keyword>
<dbReference type="Pfam" id="PF18962">
    <property type="entry name" value="Por_Secre_tail"/>
    <property type="match status" value="1"/>
</dbReference>
<dbReference type="SUPFAM" id="SSF50969">
    <property type="entry name" value="YVTN repeat-like/Quinoprotein amine dehydrogenase"/>
    <property type="match status" value="1"/>
</dbReference>
<feature type="domain" description="IPT/TIG" evidence="4">
    <location>
        <begin position="1172"/>
        <end position="1252"/>
    </location>
</feature>
<organism evidence="5 6">
    <name type="scientific">Pontibacter saemangeumensis</name>
    <dbReference type="NCBI Taxonomy" id="1084525"/>
    <lineage>
        <taxon>Bacteria</taxon>
        <taxon>Pseudomonadati</taxon>
        <taxon>Bacteroidota</taxon>
        <taxon>Cytophagia</taxon>
        <taxon>Cytophagales</taxon>
        <taxon>Hymenobacteraceae</taxon>
        <taxon>Pontibacter</taxon>
    </lineage>
</organism>
<evidence type="ECO:0000313" key="6">
    <source>
        <dbReference type="Proteomes" id="UP001500552"/>
    </source>
</evidence>
<dbReference type="InterPro" id="IPR011044">
    <property type="entry name" value="Quino_amine_DH_bsu"/>
</dbReference>
<dbReference type="SUPFAM" id="SSF63829">
    <property type="entry name" value="Calcium-dependent phosphotriesterase"/>
    <property type="match status" value="1"/>
</dbReference>
<dbReference type="SMART" id="SM00429">
    <property type="entry name" value="IPT"/>
    <property type="match status" value="3"/>
</dbReference>
<keyword evidence="3" id="KW-0732">Signal</keyword>
<dbReference type="SUPFAM" id="SSF81296">
    <property type="entry name" value="E set domains"/>
    <property type="match status" value="4"/>
</dbReference>
<dbReference type="EMBL" id="BAABHC010000039">
    <property type="protein sequence ID" value="GAA4444245.1"/>
    <property type="molecule type" value="Genomic_DNA"/>
</dbReference>
<evidence type="ECO:0000259" key="4">
    <source>
        <dbReference type="SMART" id="SM00429"/>
    </source>
</evidence>
<dbReference type="Proteomes" id="UP001500552">
    <property type="component" value="Unassembled WGS sequence"/>
</dbReference>
<dbReference type="Pfam" id="PF17170">
    <property type="entry name" value="DUF5128"/>
    <property type="match status" value="1"/>
</dbReference>
<dbReference type="PANTHER" id="PTHR24104">
    <property type="entry name" value="E3 UBIQUITIN-PROTEIN LIGASE NHLRC1-RELATED"/>
    <property type="match status" value="1"/>
</dbReference>
<protein>
    <recommendedName>
        <fullName evidence="4">IPT/TIG domain-containing protein</fullName>
    </recommendedName>
</protein>
<dbReference type="InterPro" id="IPR026444">
    <property type="entry name" value="Secre_tail"/>
</dbReference>
<proteinExistence type="predicted"/>